<feature type="domain" description="Integrase zinc-binding" evidence="1">
    <location>
        <begin position="1"/>
        <end position="39"/>
    </location>
</feature>
<reference evidence="2" key="1">
    <citation type="journal article" date="2019" name="Sci. Rep.">
        <title>Draft genome of Tanacetum cinerariifolium, the natural source of mosquito coil.</title>
        <authorList>
            <person name="Yamashiro T."/>
            <person name="Shiraishi A."/>
            <person name="Satake H."/>
            <person name="Nakayama K."/>
        </authorList>
    </citation>
    <scope>NUCLEOTIDE SEQUENCE</scope>
</reference>
<protein>
    <recommendedName>
        <fullName evidence="1">Integrase zinc-binding domain-containing protein</fullName>
    </recommendedName>
</protein>
<evidence type="ECO:0000313" key="2">
    <source>
        <dbReference type="EMBL" id="GFA64527.1"/>
    </source>
</evidence>
<dbReference type="AlphaFoldDB" id="A0A699JXN6"/>
<name>A0A699JXN6_TANCI</name>
<comment type="caution">
    <text evidence="2">The sequence shown here is derived from an EMBL/GenBank/DDBJ whole genome shotgun (WGS) entry which is preliminary data.</text>
</comment>
<dbReference type="Gene3D" id="1.10.340.70">
    <property type="match status" value="1"/>
</dbReference>
<sequence length="98" mass="11433">MDEAHKSKYSVHPEADKIYYDLRDRYLWPGMKKDIAEYAEVVGGQLIGPKLVQENTEKISHVKDRLKAMHDHQKSYVDKMRKPLEFSVGDYVLLKVSP</sequence>
<dbReference type="Pfam" id="PF17921">
    <property type="entry name" value="Integrase_H2C2"/>
    <property type="match status" value="1"/>
</dbReference>
<dbReference type="EMBL" id="BKCJ010461054">
    <property type="protein sequence ID" value="GFA64527.1"/>
    <property type="molecule type" value="Genomic_DNA"/>
</dbReference>
<evidence type="ECO:0000259" key="1">
    <source>
        <dbReference type="Pfam" id="PF17921"/>
    </source>
</evidence>
<gene>
    <name evidence="2" type="ORF">Tci_636499</name>
</gene>
<dbReference type="InterPro" id="IPR041588">
    <property type="entry name" value="Integrase_H2C2"/>
</dbReference>
<proteinExistence type="predicted"/>
<accession>A0A699JXN6</accession>
<organism evidence="2">
    <name type="scientific">Tanacetum cinerariifolium</name>
    <name type="common">Dalmatian daisy</name>
    <name type="synonym">Chrysanthemum cinerariifolium</name>
    <dbReference type="NCBI Taxonomy" id="118510"/>
    <lineage>
        <taxon>Eukaryota</taxon>
        <taxon>Viridiplantae</taxon>
        <taxon>Streptophyta</taxon>
        <taxon>Embryophyta</taxon>
        <taxon>Tracheophyta</taxon>
        <taxon>Spermatophyta</taxon>
        <taxon>Magnoliopsida</taxon>
        <taxon>eudicotyledons</taxon>
        <taxon>Gunneridae</taxon>
        <taxon>Pentapetalae</taxon>
        <taxon>asterids</taxon>
        <taxon>campanulids</taxon>
        <taxon>Asterales</taxon>
        <taxon>Asteraceae</taxon>
        <taxon>Asteroideae</taxon>
        <taxon>Anthemideae</taxon>
        <taxon>Anthemidinae</taxon>
        <taxon>Tanacetum</taxon>
    </lineage>
</organism>